<proteinExistence type="inferred from homology"/>
<evidence type="ECO:0000256" key="9">
    <source>
        <dbReference type="ARBA" id="ARBA00023065"/>
    </source>
</evidence>
<dbReference type="Proteomes" id="UP001254759">
    <property type="component" value="Unassembled WGS sequence"/>
</dbReference>
<dbReference type="PANTHER" id="PTHR46494">
    <property type="entry name" value="CORA FAMILY METAL ION TRANSPORTER (EUROFUNG)"/>
    <property type="match status" value="1"/>
</dbReference>
<evidence type="ECO:0000256" key="11">
    <source>
        <dbReference type="SAM" id="Phobius"/>
    </source>
</evidence>
<dbReference type="InterPro" id="IPR002523">
    <property type="entry name" value="MgTranspt_CorA/ZnTranspt_ZntB"/>
</dbReference>
<comment type="similarity">
    <text evidence="2">Belongs to the CorA metal ion transporter (MIT) (TC 1.A.35) family.</text>
</comment>
<accession>A0ABU1RRN8</accession>
<protein>
    <submittedName>
        <fullName evidence="12">Zinc transporter</fullName>
    </submittedName>
</protein>
<reference evidence="12 13" key="1">
    <citation type="submission" date="2023-07" db="EMBL/GenBank/DDBJ databases">
        <title>Sorghum-associated microbial communities from plants grown in Nebraska, USA.</title>
        <authorList>
            <person name="Schachtman D."/>
        </authorList>
    </citation>
    <scope>NUCLEOTIDE SEQUENCE [LARGE SCALE GENOMIC DNA]</scope>
    <source>
        <strain evidence="12 13">BE107</strain>
    </source>
</reference>
<evidence type="ECO:0000256" key="7">
    <source>
        <dbReference type="ARBA" id="ARBA00022833"/>
    </source>
</evidence>
<keyword evidence="8 11" id="KW-1133">Transmembrane helix</keyword>
<sequence length="348" mass="38534">MLVPTTDAPSFLGMPCLVWAYGFDAEGNASTLDAAMLDRERLADARRDHAWLWLHFNTSDARTAHAIGELGLPEAAGEALLSHDTHVSLHLEGGTAYGVFVDWRHQRGSDHSKQSFARGDAEVGWLHFALADGLIVSARRQALRSVEQVRQHVRGGVRFDSATEVLEAIVEQFAASVAHATLELGEELDHIEDRVLADRIGEERRDLALLRRQAVHMHRPLTALRRVLRQFEQRYAVSSRHALLPAATRLSQRFDELDSDVATLHERARLLQDEVAAKLAEQTNRHLFVLSVVTALLLPPTLVVGVFGMNMGNLPLLSSEHGFGIAMGLCVASSVFVYVLLRRFGVGR</sequence>
<dbReference type="InterPro" id="IPR045861">
    <property type="entry name" value="CorA_cytoplasmic_dom"/>
</dbReference>
<feature type="transmembrane region" description="Helical" evidence="11">
    <location>
        <begin position="287"/>
        <end position="309"/>
    </location>
</feature>
<keyword evidence="13" id="KW-1185">Reference proteome</keyword>
<dbReference type="EMBL" id="JAVDTT010000002">
    <property type="protein sequence ID" value="MDR6841443.1"/>
    <property type="molecule type" value="Genomic_DNA"/>
</dbReference>
<keyword evidence="10 11" id="KW-0472">Membrane</keyword>
<feature type="transmembrane region" description="Helical" evidence="11">
    <location>
        <begin position="321"/>
        <end position="341"/>
    </location>
</feature>
<dbReference type="SUPFAM" id="SSF144083">
    <property type="entry name" value="Magnesium transport protein CorA, transmembrane region"/>
    <property type="match status" value="1"/>
</dbReference>
<keyword evidence="3" id="KW-0813">Transport</keyword>
<organism evidence="12 13">
    <name type="scientific">Pseudoxanthomonas sacheonensis</name>
    <dbReference type="NCBI Taxonomy" id="443615"/>
    <lineage>
        <taxon>Bacteria</taxon>
        <taxon>Pseudomonadati</taxon>
        <taxon>Pseudomonadota</taxon>
        <taxon>Gammaproteobacteria</taxon>
        <taxon>Lysobacterales</taxon>
        <taxon>Lysobacteraceae</taxon>
        <taxon>Pseudoxanthomonas</taxon>
    </lineage>
</organism>
<evidence type="ECO:0000313" key="12">
    <source>
        <dbReference type="EMBL" id="MDR6841443.1"/>
    </source>
</evidence>
<gene>
    <name evidence="12" type="ORF">J2W94_001728</name>
</gene>
<dbReference type="Pfam" id="PF01544">
    <property type="entry name" value="CorA"/>
    <property type="match status" value="1"/>
</dbReference>
<name>A0ABU1RRN8_9GAMM</name>
<dbReference type="Gene3D" id="1.20.58.340">
    <property type="entry name" value="Magnesium transport protein CorA, transmembrane region"/>
    <property type="match status" value="2"/>
</dbReference>
<evidence type="ECO:0000256" key="1">
    <source>
        <dbReference type="ARBA" id="ARBA00004651"/>
    </source>
</evidence>
<dbReference type="RefSeq" id="WP_310092222.1">
    <property type="nucleotide sequence ID" value="NZ_JAVDTT010000002.1"/>
</dbReference>
<evidence type="ECO:0000313" key="13">
    <source>
        <dbReference type="Proteomes" id="UP001254759"/>
    </source>
</evidence>
<keyword evidence="4" id="KW-1003">Cell membrane</keyword>
<evidence type="ECO:0000256" key="6">
    <source>
        <dbReference type="ARBA" id="ARBA00022692"/>
    </source>
</evidence>
<comment type="subcellular location">
    <subcellularLocation>
        <location evidence="1">Cell membrane</location>
        <topology evidence="1">Multi-pass membrane protein</topology>
    </subcellularLocation>
</comment>
<comment type="caution">
    <text evidence="12">The sequence shown here is derived from an EMBL/GenBank/DDBJ whole genome shotgun (WGS) entry which is preliminary data.</text>
</comment>
<dbReference type="PANTHER" id="PTHR46494:SF3">
    <property type="entry name" value="ZINC TRANSPORT PROTEIN ZNTB"/>
    <property type="match status" value="1"/>
</dbReference>
<keyword evidence="7" id="KW-0862">Zinc</keyword>
<dbReference type="InterPro" id="IPR045863">
    <property type="entry name" value="CorA_TM1_TM2"/>
</dbReference>
<dbReference type="SUPFAM" id="SSF143865">
    <property type="entry name" value="CorA soluble domain-like"/>
    <property type="match status" value="1"/>
</dbReference>
<keyword evidence="6 11" id="KW-0812">Transmembrane</keyword>
<evidence type="ECO:0000256" key="2">
    <source>
        <dbReference type="ARBA" id="ARBA00009765"/>
    </source>
</evidence>
<evidence type="ECO:0000256" key="5">
    <source>
        <dbReference type="ARBA" id="ARBA00022519"/>
    </source>
</evidence>
<dbReference type="Gene3D" id="3.30.460.20">
    <property type="entry name" value="CorA soluble domain-like"/>
    <property type="match status" value="1"/>
</dbReference>
<evidence type="ECO:0000256" key="8">
    <source>
        <dbReference type="ARBA" id="ARBA00022989"/>
    </source>
</evidence>
<evidence type="ECO:0000256" key="10">
    <source>
        <dbReference type="ARBA" id="ARBA00023136"/>
    </source>
</evidence>
<evidence type="ECO:0000256" key="4">
    <source>
        <dbReference type="ARBA" id="ARBA00022475"/>
    </source>
</evidence>
<keyword evidence="5" id="KW-0997">Cell inner membrane</keyword>
<dbReference type="CDD" id="cd12834">
    <property type="entry name" value="ZntB_u1"/>
    <property type="match status" value="1"/>
</dbReference>
<keyword evidence="9" id="KW-0406">Ion transport</keyword>
<evidence type="ECO:0000256" key="3">
    <source>
        <dbReference type="ARBA" id="ARBA00022448"/>
    </source>
</evidence>